<evidence type="ECO:0000313" key="1">
    <source>
        <dbReference type="EMBL" id="GIE96596.1"/>
    </source>
</evidence>
<organism evidence="1 2">
    <name type="scientific">Paractinoplanes rishiriensis</name>
    <dbReference type="NCBI Taxonomy" id="1050105"/>
    <lineage>
        <taxon>Bacteria</taxon>
        <taxon>Bacillati</taxon>
        <taxon>Actinomycetota</taxon>
        <taxon>Actinomycetes</taxon>
        <taxon>Micromonosporales</taxon>
        <taxon>Micromonosporaceae</taxon>
        <taxon>Paractinoplanes</taxon>
    </lineage>
</organism>
<evidence type="ECO:0008006" key="3">
    <source>
        <dbReference type="Google" id="ProtNLM"/>
    </source>
</evidence>
<accession>A0A919K4S4</accession>
<dbReference type="InterPro" id="IPR026337">
    <property type="entry name" value="AKG_HExxH"/>
</dbReference>
<dbReference type="AlphaFoldDB" id="A0A919K4S4"/>
<dbReference type="RefSeq" id="WP_203782838.1">
    <property type="nucleotide sequence ID" value="NZ_BOMV01000048.1"/>
</dbReference>
<reference evidence="1" key="1">
    <citation type="submission" date="2021-01" db="EMBL/GenBank/DDBJ databases">
        <title>Whole genome shotgun sequence of Actinoplanes rishiriensis NBRC 108556.</title>
        <authorList>
            <person name="Komaki H."/>
            <person name="Tamura T."/>
        </authorList>
    </citation>
    <scope>NUCLEOTIDE SEQUENCE</scope>
    <source>
        <strain evidence="1">NBRC 108556</strain>
    </source>
</reference>
<keyword evidence="2" id="KW-1185">Reference proteome</keyword>
<gene>
    <name evidence="1" type="ORF">Ari01nite_40610</name>
</gene>
<comment type="caution">
    <text evidence="1">The sequence shown here is derived from an EMBL/GenBank/DDBJ whole genome shotgun (WGS) entry which is preliminary data.</text>
</comment>
<dbReference type="EMBL" id="BOMV01000048">
    <property type="protein sequence ID" value="GIE96596.1"/>
    <property type="molecule type" value="Genomic_DNA"/>
</dbReference>
<proteinExistence type="predicted"/>
<dbReference type="NCBIfam" id="TIGR04267">
    <property type="entry name" value="mod_HExxH"/>
    <property type="match status" value="1"/>
</dbReference>
<dbReference type="Proteomes" id="UP000636960">
    <property type="component" value="Unassembled WGS sequence"/>
</dbReference>
<sequence length="406" mass="43878">MNDYHRLTSDQLAALAGGAGDVSAIAELNASRVSIHLLLLVHIVRSWLGEPAERDTAVAVLAACQDADPDRIARLIGDPMVGAWLSRTSREKSRPGEFLQLGNLAAAAAVESGRGCRVTGWAHRGRMVLPTLGTAVLDDEASGPVRIDTSGGLTVTSASGVATALVEGVTWWPLRRLRARHGGQECSVRLEDASPYRDGYHAPPSERLDDAEAAYWQEQFDRAWQLICRYLPERATEIALGLRAVVPLADMRDRSSRSATARESVGAMGVSRPASAEDFAVTIVHEFAHSKLSAVIDVEPLYRPGGTERHHAPWKKDKRPTSGLFQGVFAFLHVAEAWRRLAAEPDLAEVACAQFTELREQVSVAYRSLAASRELTVAGAEFVEVLGTSLRRLLDAPVTPGRAGPC</sequence>
<evidence type="ECO:0000313" key="2">
    <source>
        <dbReference type="Proteomes" id="UP000636960"/>
    </source>
</evidence>
<name>A0A919K4S4_9ACTN</name>
<protein>
    <recommendedName>
        <fullName evidence="3">HEXXH motif domain-containing protein</fullName>
    </recommendedName>
</protein>